<proteinExistence type="predicted"/>
<dbReference type="PANTHER" id="PTHR22602:SF0">
    <property type="entry name" value="TRANSFERASE CAF17, MITOCHONDRIAL-RELATED"/>
    <property type="match status" value="1"/>
</dbReference>
<dbReference type="Proteomes" id="UP001597106">
    <property type="component" value="Unassembled WGS sequence"/>
</dbReference>
<evidence type="ECO:0000313" key="2">
    <source>
        <dbReference type="EMBL" id="MFD0929941.1"/>
    </source>
</evidence>
<keyword evidence="3" id="KW-1185">Reference proteome</keyword>
<dbReference type="InterPro" id="IPR027266">
    <property type="entry name" value="TrmE/GcvT-like"/>
</dbReference>
<sequence>MSNPATAWQTFLISQGAQFNPQGEASFPIGKASAQLFDLSGNGLIAISGADSQTFLQGQVTNDIKLLAQGAQFNGYCTPKGRLLALFYTFTVEDVIYLQCPRALVPDLVKRLRMYVLRSKVVVEDASERLYSLGLTSDALASTLTGLPADPHQLAQTELGTLIRLADADTQQRAQLIVAADQAETVWQSLRATFTPSSTAHWEALEIQAGIPQVYPATKEQFVPQMVNLDALNGINFKKGCYTGQEIVARTHYLGKVKRRTLLAQLPKTAQVPLAGDTLQDAQTQDAGQLVRVAPDALSGGWWVLAECRLEAKEAGEILWQGQPLLFKELPYALP</sequence>
<dbReference type="InterPro" id="IPR017703">
    <property type="entry name" value="YgfZ/GCV_T_CS"/>
</dbReference>
<dbReference type="PANTHER" id="PTHR22602">
    <property type="entry name" value="TRANSFERASE CAF17, MITOCHONDRIAL-RELATED"/>
    <property type="match status" value="1"/>
</dbReference>
<evidence type="ECO:0000256" key="1">
    <source>
        <dbReference type="ARBA" id="ARBA00022946"/>
    </source>
</evidence>
<dbReference type="Gene3D" id="3.30.1360.120">
    <property type="entry name" value="Probable tRNA modification gtpase trme, domain 1"/>
    <property type="match status" value="1"/>
</dbReference>
<keyword evidence="1" id="KW-0809">Transit peptide</keyword>
<name>A0ABW3GH70_9PROT</name>
<dbReference type="EMBL" id="JBHTJW010000002">
    <property type="protein sequence ID" value="MFD0929941.1"/>
    <property type="molecule type" value="Genomic_DNA"/>
</dbReference>
<evidence type="ECO:0000313" key="3">
    <source>
        <dbReference type="Proteomes" id="UP001597106"/>
    </source>
</evidence>
<reference evidence="3" key="1">
    <citation type="journal article" date="2019" name="Int. J. Syst. Evol. Microbiol.">
        <title>The Global Catalogue of Microorganisms (GCM) 10K type strain sequencing project: providing services to taxonomists for standard genome sequencing and annotation.</title>
        <authorList>
            <consortium name="The Broad Institute Genomics Platform"/>
            <consortium name="The Broad Institute Genome Sequencing Center for Infectious Disease"/>
            <person name="Wu L."/>
            <person name="Ma J."/>
        </authorList>
    </citation>
    <scope>NUCLEOTIDE SEQUENCE [LARGE SCALE GENOMIC DNA]</scope>
    <source>
        <strain evidence="3">CCUG 59685</strain>
    </source>
</reference>
<dbReference type="NCBIfam" id="TIGR03317">
    <property type="entry name" value="ygfZ_signature"/>
    <property type="match status" value="1"/>
</dbReference>
<gene>
    <name evidence="2" type="ORF">ACFQ1T_09140</name>
</gene>
<dbReference type="SUPFAM" id="SSF103025">
    <property type="entry name" value="Folate-binding domain"/>
    <property type="match status" value="1"/>
</dbReference>
<dbReference type="RefSeq" id="WP_379075869.1">
    <property type="nucleotide sequence ID" value="NZ_JBHTJW010000002.1"/>
</dbReference>
<comment type="caution">
    <text evidence="2">The sequence shown here is derived from an EMBL/GenBank/DDBJ whole genome shotgun (WGS) entry which is preliminary data.</text>
</comment>
<accession>A0ABW3GH70</accession>
<organism evidence="2 3">
    <name type="scientific">Methylophilus glucosoxydans</name>
    <dbReference type="NCBI Taxonomy" id="752553"/>
    <lineage>
        <taxon>Bacteria</taxon>
        <taxon>Pseudomonadati</taxon>
        <taxon>Pseudomonadota</taxon>
        <taxon>Betaproteobacteria</taxon>
        <taxon>Nitrosomonadales</taxon>
        <taxon>Methylophilaceae</taxon>
        <taxon>Methylophilus</taxon>
    </lineage>
</organism>
<dbReference type="InterPro" id="IPR045179">
    <property type="entry name" value="YgfZ/GcvT"/>
</dbReference>
<protein>
    <submittedName>
        <fullName evidence="2">YgfZ/GcvT domain-containing protein</fullName>
    </submittedName>
</protein>